<keyword evidence="1" id="KW-1133">Transmembrane helix</keyword>
<name>A0A292YBJ7_9BACT</name>
<keyword evidence="3" id="KW-1185">Reference proteome</keyword>
<sequence length="144" mass="17330">MRNKFFYTFSSFFGALLVAAFFFYFKYKFSEYRFIDFNKIVLYTKNDIFIPKKNEYTLIIFSSRMNNLENLIKHVKTAYPILAVDIFQKRKIYPNIIYTTAGINTIIKLIQYLNIYEVPVVVNIKRYHKLLYKQDSPLKVINVK</sequence>
<comment type="caution">
    <text evidence="2">The sequence shown here is derived from an EMBL/GenBank/DDBJ whole genome shotgun (WGS) entry which is preliminary data.</text>
</comment>
<evidence type="ECO:0000313" key="3">
    <source>
        <dbReference type="Proteomes" id="UP000217944"/>
    </source>
</evidence>
<evidence type="ECO:0000313" key="2">
    <source>
        <dbReference type="EMBL" id="GAX87138.1"/>
    </source>
</evidence>
<keyword evidence="1" id="KW-0812">Transmembrane</keyword>
<protein>
    <submittedName>
        <fullName evidence="2">Uncharacterized protein</fullName>
    </submittedName>
</protein>
<evidence type="ECO:0000256" key="1">
    <source>
        <dbReference type="SAM" id="Phobius"/>
    </source>
</evidence>
<reference evidence="2 3" key="1">
    <citation type="journal article" date="2017" name="Syst. Appl. Microbiol.">
        <title>Lebetimonas natsushimae sp. nov., a novel strictly anaerobic, moderately thermophilic chemoautotroph isolated from a deep-sea hydrothermal vent polychaete nest in the Mid-Okinawa Trough.</title>
        <authorList>
            <person name="Nagata R."/>
            <person name="Takaki Y."/>
            <person name="Tame A."/>
            <person name="Nunoura T."/>
            <person name="Muto H."/>
            <person name="Mino S."/>
            <person name="Sawayama S."/>
            <person name="Takai K."/>
            <person name="Nakagawa S."/>
        </authorList>
    </citation>
    <scope>NUCLEOTIDE SEQUENCE [LARGE SCALE GENOMIC DNA]</scope>
    <source>
        <strain evidence="2 3">HS1857</strain>
    </source>
</reference>
<organism evidence="2 3">
    <name type="scientific">Lebetimonas natsushimae</name>
    <dbReference type="NCBI Taxonomy" id="1936991"/>
    <lineage>
        <taxon>Bacteria</taxon>
        <taxon>Pseudomonadati</taxon>
        <taxon>Campylobacterota</taxon>
        <taxon>Epsilonproteobacteria</taxon>
        <taxon>Nautiliales</taxon>
        <taxon>Nautiliaceae</taxon>
        <taxon>Lebetimonas</taxon>
    </lineage>
</organism>
<dbReference type="Proteomes" id="UP000217944">
    <property type="component" value="Unassembled WGS sequence"/>
</dbReference>
<accession>A0A292YBJ7</accession>
<dbReference type="EMBL" id="BDME01000001">
    <property type="protein sequence ID" value="GAX87138.1"/>
    <property type="molecule type" value="Genomic_DNA"/>
</dbReference>
<gene>
    <name evidence="2" type="ORF">LNAT_P0433</name>
</gene>
<keyword evidence="1" id="KW-0472">Membrane</keyword>
<dbReference type="AlphaFoldDB" id="A0A292YBJ7"/>
<feature type="transmembrane region" description="Helical" evidence="1">
    <location>
        <begin position="6"/>
        <end position="25"/>
    </location>
</feature>
<proteinExistence type="predicted"/>